<dbReference type="Gene3D" id="3.30.450.20">
    <property type="entry name" value="PAS domain"/>
    <property type="match status" value="1"/>
</dbReference>
<keyword evidence="12" id="KW-1185">Reference proteome</keyword>
<evidence type="ECO:0000256" key="1">
    <source>
        <dbReference type="ARBA" id="ARBA00000085"/>
    </source>
</evidence>
<gene>
    <name evidence="11" type="ORF">J2851_004132</name>
</gene>
<keyword evidence="7" id="KW-0175">Coiled coil</keyword>
<dbReference type="RefSeq" id="WP_246500804.1">
    <property type="nucleotide sequence ID" value="NZ_JAGINP010000015.1"/>
</dbReference>
<feature type="coiled-coil region" evidence="7">
    <location>
        <begin position="30"/>
        <end position="64"/>
    </location>
</feature>
<name>A0ABS4SP62_9PROT</name>
<dbReference type="InterPro" id="IPR001789">
    <property type="entry name" value="Sig_transdc_resp-reg_receiver"/>
</dbReference>
<dbReference type="SUPFAM" id="SSF55785">
    <property type="entry name" value="PYP-like sensor domain (PAS domain)"/>
    <property type="match status" value="1"/>
</dbReference>
<dbReference type="SUPFAM" id="SSF52172">
    <property type="entry name" value="CheY-like"/>
    <property type="match status" value="1"/>
</dbReference>
<dbReference type="InterPro" id="IPR036890">
    <property type="entry name" value="HATPase_C_sf"/>
</dbReference>
<evidence type="ECO:0000259" key="8">
    <source>
        <dbReference type="PROSITE" id="PS50109"/>
    </source>
</evidence>
<dbReference type="EC" id="2.7.13.3" evidence="2"/>
<dbReference type="InterPro" id="IPR000014">
    <property type="entry name" value="PAS"/>
</dbReference>
<dbReference type="PRINTS" id="PR00344">
    <property type="entry name" value="BCTRLSENSOR"/>
</dbReference>
<feature type="modified residue" description="4-aspartylphosphate" evidence="6">
    <location>
        <position position="485"/>
    </location>
</feature>
<dbReference type="NCBIfam" id="TIGR00229">
    <property type="entry name" value="sensory_box"/>
    <property type="match status" value="1"/>
</dbReference>
<dbReference type="Pfam" id="PF00989">
    <property type="entry name" value="PAS"/>
    <property type="match status" value="1"/>
</dbReference>
<dbReference type="SMART" id="SM00387">
    <property type="entry name" value="HATPase_c"/>
    <property type="match status" value="1"/>
</dbReference>
<dbReference type="InterPro" id="IPR011006">
    <property type="entry name" value="CheY-like_superfamily"/>
</dbReference>
<reference evidence="11 12" key="1">
    <citation type="submission" date="2021-03" db="EMBL/GenBank/DDBJ databases">
        <title>Genomic Encyclopedia of Type Strains, Phase III (KMG-III): the genomes of soil and plant-associated and newly described type strains.</title>
        <authorList>
            <person name="Whitman W."/>
        </authorList>
    </citation>
    <scope>NUCLEOTIDE SEQUENCE [LARGE SCALE GENOMIC DNA]</scope>
    <source>
        <strain evidence="11 12">IMMIB AFH-6</strain>
    </source>
</reference>
<dbReference type="PANTHER" id="PTHR43047:SF9">
    <property type="entry name" value="HISTIDINE KINASE"/>
    <property type="match status" value="1"/>
</dbReference>
<evidence type="ECO:0000313" key="11">
    <source>
        <dbReference type="EMBL" id="MBP2294343.1"/>
    </source>
</evidence>
<dbReference type="Gene3D" id="1.10.287.130">
    <property type="match status" value="1"/>
</dbReference>
<evidence type="ECO:0000313" key="12">
    <source>
        <dbReference type="Proteomes" id="UP000781958"/>
    </source>
</evidence>
<dbReference type="PROSITE" id="PS50110">
    <property type="entry name" value="RESPONSE_REGULATORY"/>
    <property type="match status" value="1"/>
</dbReference>
<dbReference type="PROSITE" id="PS50109">
    <property type="entry name" value="HIS_KIN"/>
    <property type="match status" value="1"/>
</dbReference>
<dbReference type="SMART" id="SM00388">
    <property type="entry name" value="HisKA"/>
    <property type="match status" value="1"/>
</dbReference>
<dbReference type="CDD" id="cd00082">
    <property type="entry name" value="HisKA"/>
    <property type="match status" value="1"/>
</dbReference>
<comment type="catalytic activity">
    <reaction evidence="1">
        <text>ATP + protein L-histidine = ADP + protein N-phospho-L-histidine.</text>
        <dbReference type="EC" id="2.7.13.3"/>
    </reaction>
</comment>
<dbReference type="CDD" id="cd16922">
    <property type="entry name" value="HATPase_EvgS-ArcB-TorS-like"/>
    <property type="match status" value="1"/>
</dbReference>
<evidence type="ECO:0000256" key="2">
    <source>
        <dbReference type="ARBA" id="ARBA00012438"/>
    </source>
</evidence>
<protein>
    <recommendedName>
        <fullName evidence="2">histidine kinase</fullName>
        <ecNumber evidence="2">2.7.13.3</ecNumber>
    </recommendedName>
</protein>
<dbReference type="InterPro" id="IPR003594">
    <property type="entry name" value="HATPase_dom"/>
</dbReference>
<dbReference type="Pfam" id="PF00072">
    <property type="entry name" value="Response_reg"/>
    <property type="match status" value="1"/>
</dbReference>
<dbReference type="SMART" id="SM00448">
    <property type="entry name" value="REC"/>
    <property type="match status" value="1"/>
</dbReference>
<dbReference type="SMART" id="SM00091">
    <property type="entry name" value="PAS"/>
    <property type="match status" value="1"/>
</dbReference>
<dbReference type="PROSITE" id="PS50112">
    <property type="entry name" value="PAS"/>
    <property type="match status" value="1"/>
</dbReference>
<evidence type="ECO:0000256" key="7">
    <source>
        <dbReference type="SAM" id="Coils"/>
    </source>
</evidence>
<evidence type="ECO:0000256" key="5">
    <source>
        <dbReference type="ARBA" id="ARBA00022777"/>
    </source>
</evidence>
<feature type="domain" description="Response regulatory" evidence="9">
    <location>
        <begin position="435"/>
        <end position="551"/>
    </location>
</feature>
<dbReference type="InterPro" id="IPR005467">
    <property type="entry name" value="His_kinase_dom"/>
</dbReference>
<dbReference type="InterPro" id="IPR003661">
    <property type="entry name" value="HisK_dim/P_dom"/>
</dbReference>
<evidence type="ECO:0000259" key="10">
    <source>
        <dbReference type="PROSITE" id="PS50112"/>
    </source>
</evidence>
<evidence type="ECO:0000259" key="9">
    <source>
        <dbReference type="PROSITE" id="PS50110"/>
    </source>
</evidence>
<comment type="caution">
    <text evidence="11">The sequence shown here is derived from an EMBL/GenBank/DDBJ whole genome shotgun (WGS) entry which is preliminary data.</text>
</comment>
<dbReference type="PANTHER" id="PTHR43047">
    <property type="entry name" value="TWO-COMPONENT HISTIDINE PROTEIN KINASE"/>
    <property type="match status" value="1"/>
</dbReference>
<dbReference type="Gene3D" id="3.40.50.2300">
    <property type="match status" value="1"/>
</dbReference>
<keyword evidence="4" id="KW-0808">Transferase</keyword>
<dbReference type="InterPro" id="IPR013767">
    <property type="entry name" value="PAS_fold"/>
</dbReference>
<evidence type="ECO:0000256" key="6">
    <source>
        <dbReference type="PROSITE-ProRule" id="PRU00169"/>
    </source>
</evidence>
<dbReference type="Proteomes" id="UP000781958">
    <property type="component" value="Unassembled WGS sequence"/>
</dbReference>
<feature type="domain" description="PAS" evidence="10">
    <location>
        <begin position="61"/>
        <end position="131"/>
    </location>
</feature>
<dbReference type="InterPro" id="IPR036097">
    <property type="entry name" value="HisK_dim/P_sf"/>
</dbReference>
<keyword evidence="5" id="KW-0418">Kinase</keyword>
<organism evidence="11 12">
    <name type="scientific">Azospirillum rugosum</name>
    <dbReference type="NCBI Taxonomy" id="416170"/>
    <lineage>
        <taxon>Bacteria</taxon>
        <taxon>Pseudomonadati</taxon>
        <taxon>Pseudomonadota</taxon>
        <taxon>Alphaproteobacteria</taxon>
        <taxon>Rhodospirillales</taxon>
        <taxon>Azospirillaceae</taxon>
        <taxon>Azospirillum</taxon>
    </lineage>
</organism>
<dbReference type="Pfam" id="PF00512">
    <property type="entry name" value="HisKA"/>
    <property type="match status" value="1"/>
</dbReference>
<dbReference type="InterPro" id="IPR035965">
    <property type="entry name" value="PAS-like_dom_sf"/>
</dbReference>
<dbReference type="EMBL" id="JAGINP010000015">
    <property type="protein sequence ID" value="MBP2294343.1"/>
    <property type="molecule type" value="Genomic_DNA"/>
</dbReference>
<feature type="domain" description="Histidine kinase" evidence="8">
    <location>
        <begin position="196"/>
        <end position="409"/>
    </location>
</feature>
<evidence type="ECO:0000256" key="3">
    <source>
        <dbReference type="ARBA" id="ARBA00022553"/>
    </source>
</evidence>
<sequence length="566" mass="61982">MREKQKNLRRRAEELLVAQRSLVDTTGKSADELLQELLIYQAELEIQNQELIEAEQELEASRLQYLELFRSLPLACFTLTERGIIGEANPAAERLFGLPDDRLRGYPITLLVHPDDHSRFFTALGRLRRGDEWTAREFAYTGAAGVIDGRTDCRRVHLPRAEAGDVLVTILDVSQRKKLERELRVALRTKERFLAATSHDLRQPVQALLLLVDRLARHALDPSARDVVGQMMGSVGALAAMLDSLLDMSRLDAGVLKPAMAPVPLAPMMRRLHNEFAPLAEQKGLRLTTLPSGMIGSADPVMLERICRNLLSNAIRYTRQGRIVFGARRQEQAVRLEVWDTGIGIKAGDIDRMFEDFAQVGDHARNPHEGLGLGLAISKRLIEALGGTISVRSRVGKGSCFAITLPMATSEAPLRTDHAENPCVSERPTTLPGRHILLVEDEAIIRVGLESCLSDWGYLVASYESGDEALAAVTAGLTPDLLLTDYRLPGGFTGLDLIDAVRARVGSVMPGIILSGDTELGRLLAMTASGCHLLHKPFMPDKLRAAIEAAFASKPVGSVSSPCSAP</sequence>
<dbReference type="InterPro" id="IPR004358">
    <property type="entry name" value="Sig_transdc_His_kin-like_C"/>
</dbReference>
<proteinExistence type="predicted"/>
<dbReference type="Gene3D" id="3.30.565.10">
    <property type="entry name" value="Histidine kinase-like ATPase, C-terminal domain"/>
    <property type="match status" value="1"/>
</dbReference>
<evidence type="ECO:0000256" key="4">
    <source>
        <dbReference type="ARBA" id="ARBA00022679"/>
    </source>
</evidence>
<dbReference type="SUPFAM" id="SSF55874">
    <property type="entry name" value="ATPase domain of HSP90 chaperone/DNA topoisomerase II/histidine kinase"/>
    <property type="match status" value="1"/>
</dbReference>
<dbReference type="Pfam" id="PF02518">
    <property type="entry name" value="HATPase_c"/>
    <property type="match status" value="1"/>
</dbReference>
<keyword evidence="3 6" id="KW-0597">Phosphoprotein</keyword>
<dbReference type="CDD" id="cd00130">
    <property type="entry name" value="PAS"/>
    <property type="match status" value="1"/>
</dbReference>
<accession>A0ABS4SP62</accession>
<dbReference type="SUPFAM" id="SSF47384">
    <property type="entry name" value="Homodimeric domain of signal transducing histidine kinase"/>
    <property type="match status" value="1"/>
</dbReference>